<protein>
    <submittedName>
        <fullName evidence="1">Uncharacterized protein</fullName>
    </submittedName>
</protein>
<dbReference type="EMBL" id="CM042020">
    <property type="protein sequence ID" value="KAI3821034.1"/>
    <property type="molecule type" value="Genomic_DNA"/>
</dbReference>
<gene>
    <name evidence="1" type="ORF">L1987_08590</name>
</gene>
<comment type="caution">
    <text evidence="1">The sequence shown here is derived from an EMBL/GenBank/DDBJ whole genome shotgun (WGS) entry which is preliminary data.</text>
</comment>
<dbReference type="Proteomes" id="UP001056120">
    <property type="component" value="Linkage Group LG03"/>
</dbReference>
<reference evidence="2" key="1">
    <citation type="journal article" date="2022" name="Mol. Ecol. Resour.">
        <title>The genomes of chicory, endive, great burdock and yacon provide insights into Asteraceae palaeo-polyploidization history and plant inulin production.</title>
        <authorList>
            <person name="Fan W."/>
            <person name="Wang S."/>
            <person name="Wang H."/>
            <person name="Wang A."/>
            <person name="Jiang F."/>
            <person name="Liu H."/>
            <person name="Zhao H."/>
            <person name="Xu D."/>
            <person name="Zhang Y."/>
        </authorList>
    </citation>
    <scope>NUCLEOTIDE SEQUENCE [LARGE SCALE GENOMIC DNA]</scope>
    <source>
        <strain evidence="2">cv. Yunnan</strain>
    </source>
</reference>
<evidence type="ECO:0000313" key="1">
    <source>
        <dbReference type="EMBL" id="KAI3821034.1"/>
    </source>
</evidence>
<name>A0ACB9JKM7_9ASTR</name>
<sequence length="361" mass="37877">MLLQAWLCFPEHSNPSTPQYLGRDPTLDRGNFRLNFMGQESHVTTPNSPESPDPPTSHRVSFIIIHIIIGRVLAPSDGPPSQPQFPDPEPLPEGQVDDLHLWLIFDPESKVHARMAVLLRQVFRVSMTIDFGALEELGLGERTRDMITSQWARSAWKTPDGLIFGGPYITKLTTGFRSIRRSRRKRSLTSLGMRSRHRMRGYTTITSGICYSLASQGLRCDDPVGSDVGGTMAAAPPSPGTHPGPSSSAATTTTSAAATLGHRCDDPVGSDVGGTMAAAAPSPGTHPGPSSSAATTSTKGTTTSTAATLGLKCNDPIGSDVGGTMAAAPPSHGTHPGPSSSAATTSTKGTTTSTAATLVQQ</sequence>
<accession>A0ACB9JKM7</accession>
<organism evidence="1 2">
    <name type="scientific">Smallanthus sonchifolius</name>
    <dbReference type="NCBI Taxonomy" id="185202"/>
    <lineage>
        <taxon>Eukaryota</taxon>
        <taxon>Viridiplantae</taxon>
        <taxon>Streptophyta</taxon>
        <taxon>Embryophyta</taxon>
        <taxon>Tracheophyta</taxon>
        <taxon>Spermatophyta</taxon>
        <taxon>Magnoliopsida</taxon>
        <taxon>eudicotyledons</taxon>
        <taxon>Gunneridae</taxon>
        <taxon>Pentapetalae</taxon>
        <taxon>asterids</taxon>
        <taxon>campanulids</taxon>
        <taxon>Asterales</taxon>
        <taxon>Asteraceae</taxon>
        <taxon>Asteroideae</taxon>
        <taxon>Heliantheae alliance</taxon>
        <taxon>Millerieae</taxon>
        <taxon>Smallanthus</taxon>
    </lineage>
</organism>
<evidence type="ECO:0000313" key="2">
    <source>
        <dbReference type="Proteomes" id="UP001056120"/>
    </source>
</evidence>
<keyword evidence="2" id="KW-1185">Reference proteome</keyword>
<reference evidence="1 2" key="2">
    <citation type="journal article" date="2022" name="Mol. Ecol. Resour.">
        <title>The genomes of chicory, endive, great burdock and yacon provide insights into Asteraceae paleo-polyploidization history and plant inulin production.</title>
        <authorList>
            <person name="Fan W."/>
            <person name="Wang S."/>
            <person name="Wang H."/>
            <person name="Wang A."/>
            <person name="Jiang F."/>
            <person name="Liu H."/>
            <person name="Zhao H."/>
            <person name="Xu D."/>
            <person name="Zhang Y."/>
        </authorList>
    </citation>
    <scope>NUCLEOTIDE SEQUENCE [LARGE SCALE GENOMIC DNA]</scope>
    <source>
        <strain evidence="2">cv. Yunnan</strain>
        <tissue evidence="1">Leaves</tissue>
    </source>
</reference>
<proteinExistence type="predicted"/>